<protein>
    <recommendedName>
        <fullName evidence="2">Arrestin-like N-terminal domain-containing protein</fullName>
    </recommendedName>
</protein>
<dbReference type="Pfam" id="PF00339">
    <property type="entry name" value="Arrestin_N"/>
    <property type="match status" value="1"/>
</dbReference>
<dbReference type="SUPFAM" id="SSF81296">
    <property type="entry name" value="E set domains"/>
    <property type="match status" value="1"/>
</dbReference>
<feature type="domain" description="Arrestin-like N-terminal" evidence="2">
    <location>
        <begin position="7"/>
        <end position="104"/>
    </location>
</feature>
<evidence type="ECO:0000313" key="4">
    <source>
        <dbReference type="Proteomes" id="UP001280581"/>
    </source>
</evidence>
<dbReference type="EMBL" id="WVTA01000010">
    <property type="protein sequence ID" value="KAK3203721.1"/>
    <property type="molecule type" value="Genomic_DNA"/>
</dbReference>
<dbReference type="InterPro" id="IPR011021">
    <property type="entry name" value="Arrestin-like_N"/>
</dbReference>
<proteinExistence type="predicted"/>
<evidence type="ECO:0000256" key="1">
    <source>
        <dbReference type="SAM" id="MobiDB-lite"/>
    </source>
</evidence>
<dbReference type="AlphaFoldDB" id="A0AAN6RFH8"/>
<dbReference type="InterPro" id="IPR014752">
    <property type="entry name" value="Arrestin-like_C"/>
</dbReference>
<feature type="region of interest" description="Disordered" evidence="1">
    <location>
        <begin position="368"/>
        <end position="387"/>
    </location>
</feature>
<evidence type="ECO:0000259" key="2">
    <source>
        <dbReference type="Pfam" id="PF00339"/>
    </source>
</evidence>
<comment type="caution">
    <text evidence="3">The sequence shown here is derived from an EMBL/GenBank/DDBJ whole genome shotgun (WGS) entry which is preliminary data.</text>
</comment>
<feature type="compositionally biased region" description="Basic and acidic residues" evidence="1">
    <location>
        <begin position="393"/>
        <end position="406"/>
    </location>
</feature>
<feature type="region of interest" description="Disordered" evidence="1">
    <location>
        <begin position="393"/>
        <end position="412"/>
    </location>
</feature>
<accession>A0AAN6RFH8</accession>
<sequence>MGPDLRILIDGDNARVYRRGDKVTGRVVLGVEGEEDIRALKISFLGTCTTTTTRPVYTPHHTDGTHPLQRYQERIQLFHFEQDLLAECVVKNKESWTFDFKFPELTSPRYSRWQHGPRYLKSPHPLPPSFQTNTPGGQAVISYLLKATLSRGGNQDALETQELLPYHPTPQDIHLEPKICTRVLYAQVWKPLSDSRTTIDRALSKLSRRNSAANNGPRIIPTLHYPESIAPGQNIPLYISVENTQFSAQLSFAQCELDSVTVKISTHTTSMCGQSASEPEDMMVKHVTCLSKTNIAKPFPFGKKLKLANNFRLVDDAECVPSFKTYTITRRYDFNVTIGLRYEGREFKVRCTTLLEILPRIPRELLPSMPEDEETEIDPLPLYEPREPSREFAPEYESLHELERSSSSEGELSYTRSWGSSLVSTPATELEELRFGDLRIRSG</sequence>
<name>A0AAN6RFH8_9PLEO</name>
<keyword evidence="4" id="KW-1185">Reference proteome</keyword>
<organism evidence="3 4">
    <name type="scientific">Pseudopithomyces chartarum</name>
    <dbReference type="NCBI Taxonomy" id="1892770"/>
    <lineage>
        <taxon>Eukaryota</taxon>
        <taxon>Fungi</taxon>
        <taxon>Dikarya</taxon>
        <taxon>Ascomycota</taxon>
        <taxon>Pezizomycotina</taxon>
        <taxon>Dothideomycetes</taxon>
        <taxon>Pleosporomycetidae</taxon>
        <taxon>Pleosporales</taxon>
        <taxon>Massarineae</taxon>
        <taxon>Didymosphaeriaceae</taxon>
        <taxon>Pseudopithomyces</taxon>
    </lineage>
</organism>
<reference evidence="3 4" key="1">
    <citation type="submission" date="2021-02" db="EMBL/GenBank/DDBJ databases">
        <title>Genome assembly of Pseudopithomyces chartarum.</title>
        <authorList>
            <person name="Jauregui R."/>
            <person name="Singh J."/>
            <person name="Voisey C."/>
        </authorList>
    </citation>
    <scope>NUCLEOTIDE SEQUENCE [LARGE SCALE GENOMIC DNA]</scope>
    <source>
        <strain evidence="3 4">AGR01</strain>
    </source>
</reference>
<dbReference type="Gene3D" id="2.60.40.640">
    <property type="match status" value="1"/>
</dbReference>
<evidence type="ECO:0000313" key="3">
    <source>
        <dbReference type="EMBL" id="KAK3203721.1"/>
    </source>
</evidence>
<gene>
    <name evidence="3" type="ORF">GRF29_106g430370</name>
</gene>
<dbReference type="Proteomes" id="UP001280581">
    <property type="component" value="Unassembled WGS sequence"/>
</dbReference>
<dbReference type="InterPro" id="IPR014756">
    <property type="entry name" value="Ig_E-set"/>
</dbReference>